<protein>
    <submittedName>
        <fullName evidence="2">Lipoprotein-related protein</fullName>
    </submittedName>
</protein>
<keyword evidence="1" id="KW-0732">Signal</keyword>
<feature type="chain" id="PRO_5020232958" evidence="1">
    <location>
        <begin position="25"/>
        <end position="139"/>
    </location>
</feature>
<reference evidence="2 3" key="1">
    <citation type="submission" date="2017-10" db="EMBL/GenBank/DDBJ databases">
        <title>Nyctiphanis sp. nov., isolated from the stomach of the euphausiid Nyctiphanes simplex (Hansen, 1911) in the Gulf of California.</title>
        <authorList>
            <person name="Gomez-Gil B."/>
            <person name="Aguilar-Mendez M."/>
            <person name="Lopez-Cortes A."/>
            <person name="Gomez-Gutierrez J."/>
            <person name="Roque A."/>
            <person name="Lang E."/>
            <person name="Gonzalez-Castillo A."/>
        </authorList>
    </citation>
    <scope>NUCLEOTIDE SEQUENCE [LARGE SCALE GENOMIC DNA]</scope>
    <source>
        <strain evidence="2 3">CAIM 600</strain>
    </source>
</reference>
<dbReference type="Pfam" id="PF09619">
    <property type="entry name" value="YscW"/>
    <property type="match status" value="1"/>
</dbReference>
<organism evidence="2 3">
    <name type="scientific">Veronia nyctiphanis</name>
    <dbReference type="NCBI Taxonomy" id="1278244"/>
    <lineage>
        <taxon>Bacteria</taxon>
        <taxon>Pseudomonadati</taxon>
        <taxon>Pseudomonadota</taxon>
        <taxon>Gammaproteobacteria</taxon>
        <taxon>Vibrionales</taxon>
        <taxon>Vibrionaceae</taxon>
        <taxon>Veronia</taxon>
    </lineage>
</organism>
<sequence length="139" mass="15124">MKNLFFGSIVAACILIFTACSGTASERDLAEVKGSVSYLQRIALPPNAKVTITLGDVSMADAPMKVISSSSYMTEGKQVPLPFSLFYAKSQIDPKRTYAVQATIEVDGKLMFVNDTAYNVITDAQNTVNLDMMLVMTQH</sequence>
<comment type="caution">
    <text evidence="2">The sequence shown here is derived from an EMBL/GenBank/DDBJ whole genome shotgun (WGS) entry which is preliminary data.</text>
</comment>
<keyword evidence="2" id="KW-0449">Lipoprotein</keyword>
<dbReference type="InterPro" id="IPR039366">
    <property type="entry name" value="Pilotin"/>
</dbReference>
<dbReference type="InterPro" id="IPR053196">
    <property type="entry name" value="Lipoprotein_YbaY-like"/>
</dbReference>
<dbReference type="AlphaFoldDB" id="A0A4Q0YT73"/>
<dbReference type="RefSeq" id="WP_129121589.1">
    <property type="nucleotide sequence ID" value="NZ_PEIB01000005.1"/>
</dbReference>
<evidence type="ECO:0000313" key="2">
    <source>
        <dbReference type="EMBL" id="RXJ73915.1"/>
    </source>
</evidence>
<dbReference type="OrthoDB" id="5348860at2"/>
<dbReference type="PROSITE" id="PS51257">
    <property type="entry name" value="PROKAR_LIPOPROTEIN"/>
    <property type="match status" value="1"/>
</dbReference>
<evidence type="ECO:0000256" key="1">
    <source>
        <dbReference type="SAM" id="SignalP"/>
    </source>
</evidence>
<gene>
    <name evidence="2" type="ORF">CS022_06395</name>
</gene>
<name>A0A4Q0YT73_9GAMM</name>
<accession>A0A4Q0YT73</accession>
<dbReference type="Proteomes" id="UP000290287">
    <property type="component" value="Unassembled WGS sequence"/>
</dbReference>
<proteinExistence type="predicted"/>
<evidence type="ECO:0000313" key="3">
    <source>
        <dbReference type="Proteomes" id="UP000290287"/>
    </source>
</evidence>
<dbReference type="PANTHER" id="PTHR38013">
    <property type="entry name" value="GLYCOPROTEIN/POLYSACCHARIDE METABOLISM"/>
    <property type="match status" value="1"/>
</dbReference>
<dbReference type="PANTHER" id="PTHR38013:SF1">
    <property type="entry name" value="GLYCOPROTEIN_POLYSACCHARIDE METABOLISM"/>
    <property type="match status" value="1"/>
</dbReference>
<keyword evidence="3" id="KW-1185">Reference proteome</keyword>
<feature type="signal peptide" evidence="1">
    <location>
        <begin position="1"/>
        <end position="24"/>
    </location>
</feature>
<dbReference type="EMBL" id="PEIB01000005">
    <property type="protein sequence ID" value="RXJ73915.1"/>
    <property type="molecule type" value="Genomic_DNA"/>
</dbReference>